<keyword evidence="5 7" id="KW-0378">Hydrolase</keyword>
<dbReference type="PANTHER" id="PTHR43390:SF1">
    <property type="entry name" value="CHLOROPLAST PROCESSING PEPTIDASE"/>
    <property type="match status" value="1"/>
</dbReference>
<evidence type="ECO:0000256" key="1">
    <source>
        <dbReference type="ARBA" id="ARBA00000677"/>
    </source>
</evidence>
<reference evidence="9 10" key="1">
    <citation type="submission" date="2017-05" db="EMBL/GenBank/DDBJ databases">
        <title>Vagococcus spp. assemblies.</title>
        <authorList>
            <person name="Gulvik C.A."/>
        </authorList>
    </citation>
    <scope>NUCLEOTIDE SEQUENCE [LARGE SCALE GENOMIC DNA]</scope>
    <source>
        <strain evidence="9 10">CCUG 41755</strain>
    </source>
</reference>
<comment type="catalytic activity">
    <reaction evidence="1 7">
        <text>Cleavage of hydrophobic, N-terminal signal or leader sequences from secreted and periplasmic proteins.</text>
        <dbReference type="EC" id="3.4.21.89"/>
    </reaction>
</comment>
<dbReference type="InterPro" id="IPR000223">
    <property type="entry name" value="Pept_S26A_signal_pept_1"/>
</dbReference>
<feature type="active site" evidence="6">
    <location>
        <position position="40"/>
    </location>
</feature>
<dbReference type="InterPro" id="IPR036286">
    <property type="entry name" value="LexA/Signal_pep-like_sf"/>
</dbReference>
<evidence type="ECO:0000256" key="6">
    <source>
        <dbReference type="PIRSR" id="PIRSR600223-1"/>
    </source>
</evidence>
<dbReference type="PRINTS" id="PR00727">
    <property type="entry name" value="LEADERPTASE"/>
</dbReference>
<keyword evidence="7" id="KW-0645">Protease</keyword>
<sequence>MKDYILEKFFYWAKMIILACVLVFIIRGFLFIPMKVDGNSMETTLKPNDQLVYEKISKIKRFDVIIFENEDGSIYIKRVIGLPGEHIKYEDDELYVNGNKVEEDFLGQAKIKRDSNQYTTNFDLKEMTNQETLSDDGYFVLGDNRRLSKDSRSFGEIKAARIIGKARFIYYPLKNFGRIK</sequence>
<evidence type="ECO:0000313" key="9">
    <source>
        <dbReference type="EMBL" id="RSU04826.1"/>
    </source>
</evidence>
<keyword evidence="7" id="KW-0812">Transmembrane</keyword>
<comment type="caution">
    <text evidence="9">The sequence shown here is derived from an EMBL/GenBank/DDBJ whole genome shotgun (WGS) entry which is preliminary data.</text>
</comment>
<dbReference type="NCBIfam" id="TIGR02227">
    <property type="entry name" value="sigpep_I_bact"/>
    <property type="match status" value="1"/>
</dbReference>
<dbReference type="EMBL" id="NGJY01000001">
    <property type="protein sequence ID" value="RSU04826.1"/>
    <property type="molecule type" value="Genomic_DNA"/>
</dbReference>
<dbReference type="PROSITE" id="PS00760">
    <property type="entry name" value="SPASE_I_2"/>
    <property type="match status" value="1"/>
</dbReference>
<keyword evidence="7" id="KW-0472">Membrane</keyword>
<feature type="transmembrane region" description="Helical" evidence="7">
    <location>
        <begin position="12"/>
        <end position="32"/>
    </location>
</feature>
<comment type="similarity">
    <text evidence="3 7">Belongs to the peptidase S26 family.</text>
</comment>
<evidence type="ECO:0000313" key="10">
    <source>
        <dbReference type="Proteomes" id="UP000287101"/>
    </source>
</evidence>
<evidence type="ECO:0000256" key="4">
    <source>
        <dbReference type="ARBA" id="ARBA00013208"/>
    </source>
</evidence>
<dbReference type="GO" id="GO:0004252">
    <property type="term" value="F:serine-type endopeptidase activity"/>
    <property type="evidence" value="ECO:0007669"/>
    <property type="project" value="InterPro"/>
</dbReference>
<dbReference type="SUPFAM" id="SSF51306">
    <property type="entry name" value="LexA/Signal peptidase"/>
    <property type="match status" value="1"/>
</dbReference>
<evidence type="ECO:0000256" key="3">
    <source>
        <dbReference type="ARBA" id="ARBA00009370"/>
    </source>
</evidence>
<evidence type="ECO:0000259" key="8">
    <source>
        <dbReference type="Pfam" id="PF10502"/>
    </source>
</evidence>
<dbReference type="CDD" id="cd06530">
    <property type="entry name" value="S26_SPase_I"/>
    <property type="match status" value="1"/>
</dbReference>
<dbReference type="GO" id="GO:0006465">
    <property type="term" value="P:signal peptide processing"/>
    <property type="evidence" value="ECO:0007669"/>
    <property type="project" value="InterPro"/>
</dbReference>
<name>A0A430AC90_9ENTE</name>
<organism evidence="9 10">
    <name type="scientific">Vagococcus fessus</name>
    <dbReference type="NCBI Taxonomy" id="120370"/>
    <lineage>
        <taxon>Bacteria</taxon>
        <taxon>Bacillati</taxon>
        <taxon>Bacillota</taxon>
        <taxon>Bacilli</taxon>
        <taxon>Lactobacillales</taxon>
        <taxon>Enterococcaceae</taxon>
        <taxon>Vagococcus</taxon>
    </lineage>
</organism>
<dbReference type="EC" id="3.4.21.89" evidence="4 7"/>
<dbReference type="InterPro" id="IPR019533">
    <property type="entry name" value="Peptidase_S26"/>
</dbReference>
<accession>A0A430AC90</accession>
<dbReference type="Gene3D" id="2.10.109.10">
    <property type="entry name" value="Umud Fragment, subunit A"/>
    <property type="match status" value="1"/>
</dbReference>
<feature type="domain" description="Peptidase S26" evidence="8">
    <location>
        <begin position="11"/>
        <end position="171"/>
    </location>
</feature>
<dbReference type="Proteomes" id="UP000287101">
    <property type="component" value="Unassembled WGS sequence"/>
</dbReference>
<evidence type="ECO:0000256" key="7">
    <source>
        <dbReference type="RuleBase" id="RU362042"/>
    </source>
</evidence>
<dbReference type="RefSeq" id="WP_126830475.1">
    <property type="nucleotide sequence ID" value="NZ_CBCRYB010000002.1"/>
</dbReference>
<proteinExistence type="inferred from homology"/>
<dbReference type="OrthoDB" id="9802919at2"/>
<gene>
    <name evidence="9" type="ORF">CBF31_02065</name>
</gene>
<protein>
    <recommendedName>
        <fullName evidence="4 7">Signal peptidase I</fullName>
        <ecNumber evidence="4 7">3.4.21.89</ecNumber>
    </recommendedName>
</protein>
<dbReference type="InterPro" id="IPR019758">
    <property type="entry name" value="Pept_S26A_signal_pept_1_CS"/>
</dbReference>
<keyword evidence="7" id="KW-1133">Transmembrane helix</keyword>
<evidence type="ECO:0000256" key="5">
    <source>
        <dbReference type="ARBA" id="ARBA00022801"/>
    </source>
</evidence>
<dbReference type="Pfam" id="PF10502">
    <property type="entry name" value="Peptidase_S26"/>
    <property type="match status" value="1"/>
</dbReference>
<dbReference type="PROSITE" id="PS00761">
    <property type="entry name" value="SPASE_I_3"/>
    <property type="match status" value="1"/>
</dbReference>
<dbReference type="PANTHER" id="PTHR43390">
    <property type="entry name" value="SIGNAL PEPTIDASE I"/>
    <property type="match status" value="1"/>
</dbReference>
<keyword evidence="10" id="KW-1185">Reference proteome</keyword>
<comment type="subcellular location">
    <subcellularLocation>
        <location evidence="2">Cell membrane</location>
        <topology evidence="2">Single-pass type II membrane protein</topology>
    </subcellularLocation>
    <subcellularLocation>
        <location evidence="7">Membrane</location>
        <topology evidence="7">Single-pass type II membrane protein</topology>
    </subcellularLocation>
</comment>
<dbReference type="AlphaFoldDB" id="A0A430AC90"/>
<dbReference type="GO" id="GO:0005886">
    <property type="term" value="C:plasma membrane"/>
    <property type="evidence" value="ECO:0007669"/>
    <property type="project" value="UniProtKB-SubCell"/>
</dbReference>
<evidence type="ECO:0000256" key="2">
    <source>
        <dbReference type="ARBA" id="ARBA00004401"/>
    </source>
</evidence>
<dbReference type="GO" id="GO:0009003">
    <property type="term" value="F:signal peptidase activity"/>
    <property type="evidence" value="ECO:0007669"/>
    <property type="project" value="UniProtKB-EC"/>
</dbReference>
<dbReference type="InterPro" id="IPR019757">
    <property type="entry name" value="Pept_S26A_signal_pept_1_Lys-AS"/>
</dbReference>
<feature type="active site" evidence="6">
    <location>
        <position position="77"/>
    </location>
</feature>